<comment type="cofactor">
    <cofactor evidence="1">
        <name>Ca(2+)</name>
        <dbReference type="ChEBI" id="CHEBI:29108"/>
    </cofactor>
</comment>
<dbReference type="Gene3D" id="3.40.720.10">
    <property type="entry name" value="Alkaline Phosphatase, subunit A"/>
    <property type="match status" value="1"/>
</dbReference>
<evidence type="ECO:0000256" key="5">
    <source>
        <dbReference type="ARBA" id="ARBA00023180"/>
    </source>
</evidence>
<keyword evidence="5" id="KW-0325">Glycoprotein</keyword>
<dbReference type="GO" id="GO:0046872">
    <property type="term" value="F:metal ion binding"/>
    <property type="evidence" value="ECO:0007669"/>
    <property type="project" value="UniProtKB-KW"/>
</dbReference>
<organism evidence="7 8">
    <name type="scientific">Haemaphysalis longicornis</name>
    <name type="common">Bush tick</name>
    <dbReference type="NCBI Taxonomy" id="44386"/>
    <lineage>
        <taxon>Eukaryota</taxon>
        <taxon>Metazoa</taxon>
        <taxon>Ecdysozoa</taxon>
        <taxon>Arthropoda</taxon>
        <taxon>Chelicerata</taxon>
        <taxon>Arachnida</taxon>
        <taxon>Acari</taxon>
        <taxon>Parasitiformes</taxon>
        <taxon>Ixodida</taxon>
        <taxon>Ixodoidea</taxon>
        <taxon>Ixodidae</taxon>
        <taxon>Haemaphysalinae</taxon>
        <taxon>Haemaphysalis</taxon>
    </lineage>
</organism>
<comment type="caution">
    <text evidence="7">The sequence shown here is derived from an EMBL/GenBank/DDBJ whole genome shotgun (WGS) entry which is preliminary data.</text>
</comment>
<dbReference type="InterPro" id="IPR047115">
    <property type="entry name" value="ARSB"/>
</dbReference>
<dbReference type="SUPFAM" id="SSF53649">
    <property type="entry name" value="Alkaline phosphatase-like"/>
    <property type="match status" value="1"/>
</dbReference>
<keyword evidence="4" id="KW-0106">Calcium</keyword>
<accession>A0A9J6GXJ1</accession>
<dbReference type="VEuPathDB" id="VectorBase:HLOH_060540"/>
<dbReference type="PANTHER" id="PTHR10342:SF273">
    <property type="entry name" value="RE14504P"/>
    <property type="match status" value="1"/>
</dbReference>
<name>A0A9J6GXJ1_HAELO</name>
<keyword evidence="3" id="KW-0479">Metal-binding</keyword>
<evidence type="ECO:0000256" key="2">
    <source>
        <dbReference type="ARBA" id="ARBA00008779"/>
    </source>
</evidence>
<dbReference type="PANTHER" id="PTHR10342">
    <property type="entry name" value="ARYLSULFATASE"/>
    <property type="match status" value="1"/>
</dbReference>
<dbReference type="OrthoDB" id="103349at2759"/>
<dbReference type="Pfam" id="PF00884">
    <property type="entry name" value="Sulfatase"/>
    <property type="match status" value="1"/>
</dbReference>
<dbReference type="EMBL" id="JABSTR010000010">
    <property type="protein sequence ID" value="KAH9379963.1"/>
    <property type="molecule type" value="Genomic_DNA"/>
</dbReference>
<dbReference type="InterPro" id="IPR017850">
    <property type="entry name" value="Alkaline_phosphatase_core_sf"/>
</dbReference>
<evidence type="ECO:0000313" key="7">
    <source>
        <dbReference type="EMBL" id="KAH9379963.1"/>
    </source>
</evidence>
<dbReference type="AlphaFoldDB" id="A0A9J6GXJ1"/>
<protein>
    <recommendedName>
        <fullName evidence="6">Sulfatase N-terminal domain-containing protein</fullName>
    </recommendedName>
</protein>
<dbReference type="InterPro" id="IPR000917">
    <property type="entry name" value="Sulfatase_N"/>
</dbReference>
<evidence type="ECO:0000313" key="8">
    <source>
        <dbReference type="Proteomes" id="UP000821853"/>
    </source>
</evidence>
<gene>
    <name evidence="7" type="ORF">HPB48_013227</name>
</gene>
<proteinExistence type="inferred from homology"/>
<dbReference type="GO" id="GO:0008484">
    <property type="term" value="F:sulfuric ester hydrolase activity"/>
    <property type="evidence" value="ECO:0007669"/>
    <property type="project" value="InterPro"/>
</dbReference>
<dbReference type="Proteomes" id="UP000821853">
    <property type="component" value="Chromosome 8"/>
</dbReference>
<feature type="domain" description="Sulfatase N-terminal" evidence="6">
    <location>
        <begin position="3"/>
        <end position="98"/>
    </location>
</feature>
<evidence type="ECO:0000259" key="6">
    <source>
        <dbReference type="Pfam" id="PF00884"/>
    </source>
</evidence>
<evidence type="ECO:0000256" key="1">
    <source>
        <dbReference type="ARBA" id="ARBA00001913"/>
    </source>
</evidence>
<reference evidence="7 8" key="1">
    <citation type="journal article" date="2020" name="Cell">
        <title>Large-Scale Comparative Analyses of Tick Genomes Elucidate Their Genetic Diversity and Vector Capacities.</title>
        <authorList>
            <consortium name="Tick Genome and Microbiome Consortium (TIGMIC)"/>
            <person name="Jia N."/>
            <person name="Wang J."/>
            <person name="Shi W."/>
            <person name="Du L."/>
            <person name="Sun Y."/>
            <person name="Zhan W."/>
            <person name="Jiang J.F."/>
            <person name="Wang Q."/>
            <person name="Zhang B."/>
            <person name="Ji P."/>
            <person name="Bell-Sakyi L."/>
            <person name="Cui X.M."/>
            <person name="Yuan T.T."/>
            <person name="Jiang B.G."/>
            <person name="Yang W.F."/>
            <person name="Lam T.T."/>
            <person name="Chang Q.C."/>
            <person name="Ding S.J."/>
            <person name="Wang X.J."/>
            <person name="Zhu J.G."/>
            <person name="Ruan X.D."/>
            <person name="Zhao L."/>
            <person name="Wei J.T."/>
            <person name="Ye R.Z."/>
            <person name="Que T.C."/>
            <person name="Du C.H."/>
            <person name="Zhou Y.H."/>
            <person name="Cheng J.X."/>
            <person name="Dai P.F."/>
            <person name="Guo W.B."/>
            <person name="Han X.H."/>
            <person name="Huang E.J."/>
            <person name="Li L.F."/>
            <person name="Wei W."/>
            <person name="Gao Y.C."/>
            <person name="Liu J.Z."/>
            <person name="Shao H.Z."/>
            <person name="Wang X."/>
            <person name="Wang C.C."/>
            <person name="Yang T.C."/>
            <person name="Huo Q.B."/>
            <person name="Li W."/>
            <person name="Chen H.Y."/>
            <person name="Chen S.E."/>
            <person name="Zhou L.G."/>
            <person name="Ni X.B."/>
            <person name="Tian J.H."/>
            <person name="Sheng Y."/>
            <person name="Liu T."/>
            <person name="Pan Y.S."/>
            <person name="Xia L.Y."/>
            <person name="Li J."/>
            <person name="Zhao F."/>
            <person name="Cao W.C."/>
        </authorList>
    </citation>
    <scope>NUCLEOTIDE SEQUENCE [LARGE SCALE GENOMIC DNA]</scope>
    <source>
        <strain evidence="7">HaeL-2018</strain>
    </source>
</reference>
<evidence type="ECO:0000256" key="3">
    <source>
        <dbReference type="ARBA" id="ARBA00022723"/>
    </source>
</evidence>
<comment type="similarity">
    <text evidence="2">Belongs to the sulfatase family.</text>
</comment>
<sequence>MVDTLDQSVGFVVEALNEARMLENTVVVFFSDNGGMPYGSSASRGYNWPLRGTKNTLWEGGTRVAAFLWSPLLRKRRRVSQQMIHVTDWLPTLYQAAGEHCTPSPN</sequence>
<keyword evidence="8" id="KW-1185">Reference proteome</keyword>
<evidence type="ECO:0000256" key="4">
    <source>
        <dbReference type="ARBA" id="ARBA00022837"/>
    </source>
</evidence>